<name>A0A371ER61_MUCPR</name>
<dbReference type="PANTHER" id="PTHR31602:SF63">
    <property type="entry name" value="GROWTH-REGULATING FACTOR 3"/>
    <property type="match status" value="1"/>
</dbReference>
<dbReference type="GO" id="GO:0006351">
    <property type="term" value="P:DNA-templated transcription"/>
    <property type="evidence" value="ECO:0007669"/>
    <property type="project" value="UniProtKB-UniRule"/>
</dbReference>
<reference evidence="6" key="1">
    <citation type="submission" date="2018-05" db="EMBL/GenBank/DDBJ databases">
        <title>Draft genome of Mucuna pruriens seed.</title>
        <authorList>
            <person name="Nnadi N.E."/>
            <person name="Vos R."/>
            <person name="Hasami M.H."/>
            <person name="Devisetty U.K."/>
            <person name="Aguiy J.C."/>
        </authorList>
    </citation>
    <scope>NUCLEOTIDE SEQUENCE [LARGE SCALE GENOMIC DNA]</scope>
    <source>
        <strain evidence="6">JCA_2017</strain>
    </source>
</reference>
<comment type="caution">
    <text evidence="6">The sequence shown here is derived from an EMBL/GenBank/DDBJ whole genome shotgun (WGS) entry which is preliminary data.</text>
</comment>
<dbReference type="PANTHER" id="PTHR31602">
    <property type="entry name" value="GROWTH-REGULATING FACTOR 5"/>
    <property type="match status" value="1"/>
</dbReference>
<dbReference type="InterPro" id="IPR031137">
    <property type="entry name" value="GRF"/>
</dbReference>
<feature type="short sequence motif" description="Bipartite nuclear localization signal" evidence="2">
    <location>
        <begin position="191"/>
        <end position="198"/>
    </location>
</feature>
<keyword evidence="7" id="KW-1185">Reference proteome</keyword>
<gene>
    <name evidence="6" type="primary">GRF4</name>
    <name evidence="6" type="ORF">CR513_52457</name>
</gene>
<comment type="subcellular location">
    <subcellularLocation>
        <location evidence="2 3">Nucleus</location>
    </subcellularLocation>
</comment>
<protein>
    <recommendedName>
        <fullName evidence="3">Growth-regulating factor</fullName>
    </recommendedName>
</protein>
<dbReference type="OrthoDB" id="1927209at2759"/>
<dbReference type="EMBL" id="QJKJ01012484">
    <property type="protein sequence ID" value="RDX68537.1"/>
    <property type="molecule type" value="Genomic_DNA"/>
</dbReference>
<keyword evidence="3" id="KW-0805">Transcription regulation</keyword>
<evidence type="ECO:0000256" key="4">
    <source>
        <dbReference type="SAM" id="MobiDB-lite"/>
    </source>
</evidence>
<dbReference type="InterPro" id="IPR014977">
    <property type="entry name" value="WRC_dom"/>
</dbReference>
<dbReference type="Proteomes" id="UP000257109">
    <property type="component" value="Unassembled WGS sequence"/>
</dbReference>
<dbReference type="Pfam" id="PF08879">
    <property type="entry name" value="WRC"/>
    <property type="match status" value="1"/>
</dbReference>
<dbReference type="PROSITE" id="PS51667">
    <property type="entry name" value="WRC"/>
    <property type="match status" value="1"/>
</dbReference>
<sequence length="386" mass="42862">MDLQLKQWRKQHESEAEAEAEQEHSPNMPKFIHQNPFSSSASALPLFVPQPNTKFSTLSAPCKKQTSIAFSKGWEVVSALHSGKSLSCRLSYSGTSSPVQMFLLSCFNQSRKASSIPLPISILTMPNRIIYKTFTIFTQSELEPTMLESGYWGRAALDPEPGRCRRTDGKKWRCSRDAVAGQKYCDRHMHRGRNRSRKPVEQRHGSLSAISSSFKSPFHLSHLNQRGQSNKKLKVRFNSDYLIDIQNARLKMIPSGVKNQHSSDSKSMFENHDHVDGDGRSDGHVLRHFFDDWPRTLQENDNGESNGSQNNNSRICLSMSTPGTTSSDVSLKLSTGHGHGEDACHVASVGGPLAEALRSSTTTSSPTSVLLQLPPSSSCETNFIRA</sequence>
<comment type="domain">
    <text evidence="3">The QLQ domain and WRC domain may be involved in protein-protein interaction and DNA-binding, respectively.</text>
</comment>
<feature type="domain" description="WRC" evidence="5">
    <location>
        <begin position="158"/>
        <end position="202"/>
    </location>
</feature>
<feature type="compositionally biased region" description="Low complexity" evidence="4">
    <location>
        <begin position="299"/>
        <end position="313"/>
    </location>
</feature>
<keyword evidence="1 2" id="KW-0539">Nucleus</keyword>
<comment type="similarity">
    <text evidence="3">Belongs to the GRF family.</text>
</comment>
<evidence type="ECO:0000256" key="2">
    <source>
        <dbReference type="PROSITE-ProRule" id="PRU01002"/>
    </source>
</evidence>
<comment type="function">
    <text evidence="3">Transcription activator.</text>
</comment>
<keyword evidence="3" id="KW-0804">Transcription</keyword>
<feature type="non-terminal residue" evidence="6">
    <location>
        <position position="1"/>
    </location>
</feature>
<feature type="region of interest" description="Disordered" evidence="4">
    <location>
        <begin position="256"/>
        <end position="283"/>
    </location>
</feature>
<dbReference type="GO" id="GO:0005524">
    <property type="term" value="F:ATP binding"/>
    <property type="evidence" value="ECO:0007669"/>
    <property type="project" value="UniProtKB-UniRule"/>
</dbReference>
<feature type="region of interest" description="Disordered" evidence="4">
    <location>
        <begin position="1"/>
        <end position="32"/>
    </location>
</feature>
<keyword evidence="3" id="KW-0010">Activator</keyword>
<feature type="short sequence motif" description="Bipartite nuclear localization signal" evidence="2">
    <location>
        <begin position="163"/>
        <end position="173"/>
    </location>
</feature>
<feature type="compositionally biased region" description="Polar residues" evidence="4">
    <location>
        <begin position="314"/>
        <end position="333"/>
    </location>
</feature>
<dbReference type="GO" id="GO:0005634">
    <property type="term" value="C:nucleus"/>
    <property type="evidence" value="ECO:0007669"/>
    <property type="project" value="UniProtKB-SubCell"/>
</dbReference>
<dbReference type="STRING" id="157652.A0A371ER61"/>
<evidence type="ECO:0000259" key="5">
    <source>
        <dbReference type="PROSITE" id="PS51667"/>
    </source>
</evidence>
<evidence type="ECO:0000256" key="1">
    <source>
        <dbReference type="ARBA" id="ARBA00023242"/>
    </source>
</evidence>
<proteinExistence type="inferred from homology"/>
<organism evidence="6 7">
    <name type="scientific">Mucuna pruriens</name>
    <name type="common">Velvet bean</name>
    <name type="synonym">Dolichos pruriens</name>
    <dbReference type="NCBI Taxonomy" id="157652"/>
    <lineage>
        <taxon>Eukaryota</taxon>
        <taxon>Viridiplantae</taxon>
        <taxon>Streptophyta</taxon>
        <taxon>Embryophyta</taxon>
        <taxon>Tracheophyta</taxon>
        <taxon>Spermatophyta</taxon>
        <taxon>Magnoliopsida</taxon>
        <taxon>eudicotyledons</taxon>
        <taxon>Gunneridae</taxon>
        <taxon>Pentapetalae</taxon>
        <taxon>rosids</taxon>
        <taxon>fabids</taxon>
        <taxon>Fabales</taxon>
        <taxon>Fabaceae</taxon>
        <taxon>Papilionoideae</taxon>
        <taxon>50 kb inversion clade</taxon>
        <taxon>NPAAA clade</taxon>
        <taxon>indigoferoid/millettioid clade</taxon>
        <taxon>Phaseoleae</taxon>
        <taxon>Mucuna</taxon>
    </lineage>
</organism>
<evidence type="ECO:0000313" key="7">
    <source>
        <dbReference type="Proteomes" id="UP000257109"/>
    </source>
</evidence>
<evidence type="ECO:0000313" key="6">
    <source>
        <dbReference type="EMBL" id="RDX68537.1"/>
    </source>
</evidence>
<evidence type="ECO:0000256" key="3">
    <source>
        <dbReference type="RuleBase" id="RU367127"/>
    </source>
</evidence>
<dbReference type="GO" id="GO:0032502">
    <property type="term" value="P:developmental process"/>
    <property type="evidence" value="ECO:0007669"/>
    <property type="project" value="InterPro"/>
</dbReference>
<dbReference type="AlphaFoldDB" id="A0A371ER61"/>
<feature type="compositionally biased region" description="Basic and acidic residues" evidence="4">
    <location>
        <begin position="261"/>
        <end position="283"/>
    </location>
</feature>
<accession>A0A371ER61</accession>
<feature type="region of interest" description="Disordered" evidence="4">
    <location>
        <begin position="296"/>
        <end position="337"/>
    </location>
</feature>